<sequence length="148" mass="16306">MTKTTKRAGEKEQEQVIPPTTKGKGKENPKGTKTRNAPQASSSQAPSQTRKDKQKMVEPSDPDDESENEEGPSTKLKKTIKKKKAPTKPPTSSQRLMKLKSIPFAPTGYPDHGFLQEAGLFEDVQDIFANLGLGKFFTMAYPTQVDPT</sequence>
<keyword evidence="4" id="KW-1185">Reference proteome</keyword>
<dbReference type="EMBL" id="LR999453">
    <property type="protein sequence ID" value="CAE5969920.1"/>
    <property type="molecule type" value="Genomic_DNA"/>
</dbReference>
<dbReference type="InterPro" id="IPR004312">
    <property type="entry name" value="ATHILA_Orf1_C"/>
</dbReference>
<gene>
    <name evidence="3" type="ORF">AARE701A_LOCUS8023</name>
</gene>
<name>A0A8S1ZXX0_ARAAE</name>
<feature type="compositionally biased region" description="Basic residues" evidence="1">
    <location>
        <begin position="75"/>
        <end position="86"/>
    </location>
</feature>
<evidence type="ECO:0000313" key="3">
    <source>
        <dbReference type="EMBL" id="CAE5969920.1"/>
    </source>
</evidence>
<feature type="compositionally biased region" description="Acidic residues" evidence="1">
    <location>
        <begin position="60"/>
        <end position="70"/>
    </location>
</feature>
<dbReference type="Pfam" id="PF03078">
    <property type="entry name" value="ATHILA"/>
    <property type="match status" value="1"/>
</dbReference>
<feature type="compositionally biased region" description="Basic and acidic residues" evidence="1">
    <location>
        <begin position="49"/>
        <end position="58"/>
    </location>
</feature>
<protein>
    <recommendedName>
        <fullName evidence="2">Arabidopsis retrotransposon Orf1 C-terminal domain-containing protein</fullName>
    </recommendedName>
</protein>
<evidence type="ECO:0000313" key="4">
    <source>
        <dbReference type="Proteomes" id="UP000682877"/>
    </source>
</evidence>
<proteinExistence type="predicted"/>
<organism evidence="3 4">
    <name type="scientific">Arabidopsis arenosa</name>
    <name type="common">Sand rock-cress</name>
    <name type="synonym">Cardaminopsis arenosa</name>
    <dbReference type="NCBI Taxonomy" id="38785"/>
    <lineage>
        <taxon>Eukaryota</taxon>
        <taxon>Viridiplantae</taxon>
        <taxon>Streptophyta</taxon>
        <taxon>Embryophyta</taxon>
        <taxon>Tracheophyta</taxon>
        <taxon>Spermatophyta</taxon>
        <taxon>Magnoliopsida</taxon>
        <taxon>eudicotyledons</taxon>
        <taxon>Gunneridae</taxon>
        <taxon>Pentapetalae</taxon>
        <taxon>rosids</taxon>
        <taxon>malvids</taxon>
        <taxon>Brassicales</taxon>
        <taxon>Brassicaceae</taxon>
        <taxon>Camelineae</taxon>
        <taxon>Arabidopsis</taxon>
    </lineage>
</organism>
<accession>A0A8S1ZXX0</accession>
<feature type="compositionally biased region" description="Low complexity" evidence="1">
    <location>
        <begin position="37"/>
        <end position="48"/>
    </location>
</feature>
<feature type="domain" description="Arabidopsis retrotransposon Orf1 C-terminal" evidence="2">
    <location>
        <begin position="60"/>
        <end position="144"/>
    </location>
</feature>
<evidence type="ECO:0000256" key="1">
    <source>
        <dbReference type="SAM" id="MobiDB-lite"/>
    </source>
</evidence>
<reference evidence="3" key="1">
    <citation type="submission" date="2021-01" db="EMBL/GenBank/DDBJ databases">
        <authorList>
            <person name="Bezrukov I."/>
        </authorList>
    </citation>
    <scope>NUCLEOTIDE SEQUENCE</scope>
</reference>
<dbReference type="AlphaFoldDB" id="A0A8S1ZXX0"/>
<feature type="region of interest" description="Disordered" evidence="1">
    <location>
        <begin position="1"/>
        <end position="94"/>
    </location>
</feature>
<evidence type="ECO:0000259" key="2">
    <source>
        <dbReference type="Pfam" id="PF03078"/>
    </source>
</evidence>
<dbReference type="Proteomes" id="UP000682877">
    <property type="component" value="Chromosome 3"/>
</dbReference>